<dbReference type="PANTHER" id="PTHR11487:SF0">
    <property type="entry name" value="S-ACYL FATTY ACID SYNTHASE THIOESTERASE, MEDIUM CHAIN"/>
    <property type="match status" value="1"/>
</dbReference>
<dbReference type="InterPro" id="IPR001031">
    <property type="entry name" value="Thioesterase"/>
</dbReference>
<name>A0ABX0CGI1_9NOCA</name>
<evidence type="ECO:0000256" key="1">
    <source>
        <dbReference type="ARBA" id="ARBA00007169"/>
    </source>
</evidence>
<proteinExistence type="inferred from homology"/>
<accession>A0ABX0CGI1</accession>
<dbReference type="PANTHER" id="PTHR11487">
    <property type="entry name" value="THIOESTERASE"/>
    <property type="match status" value="1"/>
</dbReference>
<keyword evidence="7" id="KW-1185">Reference proteome</keyword>
<dbReference type="InterPro" id="IPR020802">
    <property type="entry name" value="TesA-like"/>
</dbReference>
<gene>
    <name evidence="6" type="ORF">GV794_06160</name>
</gene>
<dbReference type="InterPro" id="IPR029058">
    <property type="entry name" value="AB_hydrolase_fold"/>
</dbReference>
<organism evidence="6 7">
    <name type="scientific">Nocardia cyriacigeorgica</name>
    <dbReference type="NCBI Taxonomy" id="135487"/>
    <lineage>
        <taxon>Bacteria</taxon>
        <taxon>Bacillati</taxon>
        <taxon>Actinomycetota</taxon>
        <taxon>Actinomycetes</taxon>
        <taxon>Mycobacteriales</taxon>
        <taxon>Nocardiaceae</taxon>
        <taxon>Nocardia</taxon>
    </lineage>
</organism>
<evidence type="ECO:0000256" key="4">
    <source>
        <dbReference type="ARBA" id="ARBA00024293"/>
    </source>
</evidence>
<dbReference type="Proteomes" id="UP000470876">
    <property type="component" value="Unassembled WGS sequence"/>
</dbReference>
<comment type="similarity">
    <text evidence="1">Belongs to the thioesterase family.</text>
</comment>
<evidence type="ECO:0000259" key="5">
    <source>
        <dbReference type="SMART" id="SM00824"/>
    </source>
</evidence>
<evidence type="ECO:0000256" key="2">
    <source>
        <dbReference type="ARBA" id="ARBA00015007"/>
    </source>
</evidence>
<sequence>MTIRIERLTRTDAHGGLTLVVFPHAGGSPRYYAPWSLLAPAPLELHGVTYPGRDLLIDEPVADSVTELAAECANALASIARTSPVVFFGHSMGGFVAFETARALERDGVSIASLIVSGCDAAHLGTADRWHLASDDDLIAHIAALDPRAGAALAVPALRRLFLPTLRADYRLSETYRGHADDSVGCPVHAVYGVADPDIVPDGPARWATHARNEFQLATFPGGHFYVAEHGARILDYIAGTVGLGVPQNLG</sequence>
<reference evidence="6 7" key="1">
    <citation type="submission" date="2020-01" db="EMBL/GenBank/DDBJ databases">
        <title>Genetics and antimicrobial susceptibilities of Nocardia species isolated from the soil; a comparison with species isolated from humans.</title>
        <authorList>
            <person name="Carrasco G."/>
            <person name="Monzon S."/>
            <person name="Sansegundo M."/>
            <person name="Garcia E."/>
            <person name="Garrido N."/>
            <person name="Medina M.J."/>
            <person name="Villalon P."/>
            <person name="Ramirez-Arocha A.C."/>
            <person name="Jimenez P."/>
            <person name="Cuesta I."/>
            <person name="Valdezate S."/>
        </authorList>
    </citation>
    <scope>NUCLEOTIDE SEQUENCE [LARGE SCALE GENOMIC DNA]</scope>
    <source>
        <strain evidence="6 7">CNM20110649</strain>
    </source>
</reference>
<comment type="catalytic activity">
    <reaction evidence="4">
        <text>a fatty acyl-CoA + H2O = a fatty acid + CoA + H(+)</text>
        <dbReference type="Rhea" id="RHEA:16781"/>
        <dbReference type="ChEBI" id="CHEBI:15377"/>
        <dbReference type="ChEBI" id="CHEBI:15378"/>
        <dbReference type="ChEBI" id="CHEBI:28868"/>
        <dbReference type="ChEBI" id="CHEBI:57287"/>
        <dbReference type="ChEBI" id="CHEBI:77636"/>
    </reaction>
</comment>
<evidence type="ECO:0000313" key="6">
    <source>
        <dbReference type="EMBL" id="NEW55243.1"/>
    </source>
</evidence>
<dbReference type="RefSeq" id="WP_163955690.1">
    <property type="nucleotide sequence ID" value="NZ_JAAGUX010000007.1"/>
</dbReference>
<evidence type="ECO:0000313" key="7">
    <source>
        <dbReference type="Proteomes" id="UP000470876"/>
    </source>
</evidence>
<dbReference type="Pfam" id="PF00975">
    <property type="entry name" value="Thioesterase"/>
    <property type="match status" value="1"/>
</dbReference>
<dbReference type="SMART" id="SM00824">
    <property type="entry name" value="PKS_TE"/>
    <property type="match status" value="1"/>
</dbReference>
<evidence type="ECO:0000256" key="3">
    <source>
        <dbReference type="ARBA" id="ARBA00022801"/>
    </source>
</evidence>
<dbReference type="EMBL" id="JAAGUX010000007">
    <property type="protein sequence ID" value="NEW55243.1"/>
    <property type="molecule type" value="Genomic_DNA"/>
</dbReference>
<dbReference type="Gene3D" id="3.40.50.1820">
    <property type="entry name" value="alpha/beta hydrolase"/>
    <property type="match status" value="1"/>
</dbReference>
<dbReference type="InterPro" id="IPR012223">
    <property type="entry name" value="TEII"/>
</dbReference>
<keyword evidence="3" id="KW-0378">Hydrolase</keyword>
<dbReference type="SUPFAM" id="SSF53474">
    <property type="entry name" value="alpha/beta-Hydrolases"/>
    <property type="match status" value="1"/>
</dbReference>
<protein>
    <recommendedName>
        <fullName evidence="2">Thioesterase TesA</fullName>
    </recommendedName>
</protein>
<comment type="caution">
    <text evidence="6">The sequence shown here is derived from an EMBL/GenBank/DDBJ whole genome shotgun (WGS) entry which is preliminary data.</text>
</comment>
<feature type="domain" description="Thioesterase TesA-like" evidence="5">
    <location>
        <begin position="20"/>
        <end position="238"/>
    </location>
</feature>